<reference evidence="4" key="2">
    <citation type="submission" date="2013-10" db="EMBL/GenBank/DDBJ databases">
        <authorList>
            <person name="Aslett M."/>
        </authorList>
    </citation>
    <scope>NUCLEOTIDE SEQUENCE [LARGE SCALE GENOMIC DNA]</scope>
    <source>
        <strain evidence="4">Houghton</strain>
    </source>
</reference>
<dbReference type="InterPro" id="IPR036388">
    <property type="entry name" value="WH-like_DNA-bd_sf"/>
</dbReference>
<dbReference type="SUPFAM" id="SSF46785">
    <property type="entry name" value="Winged helix' DNA-binding domain"/>
    <property type="match status" value="1"/>
</dbReference>
<evidence type="ECO:0000256" key="2">
    <source>
        <dbReference type="ARBA" id="ARBA00022942"/>
    </source>
</evidence>
<dbReference type="InterPro" id="IPR054559">
    <property type="entry name" value="PSMD12-CSN4-like_N"/>
</dbReference>
<dbReference type="Gene3D" id="1.10.10.10">
    <property type="entry name" value="Winged helix-like DNA-binding domain superfamily/Winged helix DNA-binding domain"/>
    <property type="match status" value="1"/>
</dbReference>
<name>U6L7V3_9EIME</name>
<dbReference type="InterPro" id="IPR040134">
    <property type="entry name" value="PSMD12/CSN4"/>
</dbReference>
<keyword evidence="2 4" id="KW-0647">Proteasome</keyword>
<dbReference type="InterPro" id="IPR036390">
    <property type="entry name" value="WH_DNA-bd_sf"/>
</dbReference>
<dbReference type="PANTHER" id="PTHR10855:SF1">
    <property type="entry name" value="26S PROTEASOME NON-ATPASE REGULATORY SUBUNIT 12"/>
    <property type="match status" value="1"/>
</dbReference>
<dbReference type="InterPro" id="IPR040896">
    <property type="entry name" value="RPN5_C"/>
</dbReference>
<organism evidence="4 5">
    <name type="scientific">Eimeria brunetti</name>
    <dbReference type="NCBI Taxonomy" id="51314"/>
    <lineage>
        <taxon>Eukaryota</taxon>
        <taxon>Sar</taxon>
        <taxon>Alveolata</taxon>
        <taxon>Apicomplexa</taxon>
        <taxon>Conoidasida</taxon>
        <taxon>Coccidia</taxon>
        <taxon>Eucoccidiorida</taxon>
        <taxon>Eimeriorina</taxon>
        <taxon>Eimeriidae</taxon>
        <taxon>Eimeria</taxon>
    </lineage>
</organism>
<dbReference type="Proteomes" id="UP000030750">
    <property type="component" value="Unassembled WGS sequence"/>
</dbReference>
<dbReference type="SMART" id="SM00088">
    <property type="entry name" value="PINT"/>
    <property type="match status" value="1"/>
</dbReference>
<evidence type="ECO:0000313" key="4">
    <source>
        <dbReference type="EMBL" id="CDJ46256.1"/>
    </source>
</evidence>
<dbReference type="PROSITE" id="PS50250">
    <property type="entry name" value="PCI"/>
    <property type="match status" value="1"/>
</dbReference>
<dbReference type="InterPro" id="IPR000717">
    <property type="entry name" value="PCI_dom"/>
</dbReference>
<dbReference type="GO" id="GO:0008541">
    <property type="term" value="C:proteasome regulatory particle, lid subcomplex"/>
    <property type="evidence" value="ECO:0007669"/>
    <property type="project" value="TreeGrafter"/>
</dbReference>
<dbReference type="PANTHER" id="PTHR10855">
    <property type="entry name" value="26S PROTEASOME NON-ATPASE REGULATORY SUBUNIT 12/COP9 SIGNALOSOME COMPLEX SUBUNIT 4"/>
    <property type="match status" value="1"/>
</dbReference>
<dbReference type="EMBL" id="HG710334">
    <property type="protein sequence ID" value="CDJ46256.1"/>
    <property type="molecule type" value="Genomic_DNA"/>
</dbReference>
<keyword evidence="5" id="KW-1185">Reference proteome</keyword>
<dbReference type="GO" id="GO:0005737">
    <property type="term" value="C:cytoplasm"/>
    <property type="evidence" value="ECO:0007669"/>
    <property type="project" value="TreeGrafter"/>
</dbReference>
<evidence type="ECO:0000259" key="3">
    <source>
        <dbReference type="PROSITE" id="PS50250"/>
    </source>
</evidence>
<dbReference type="FunFam" id="1.10.10.10:FF:000070">
    <property type="entry name" value="26S proteasome non-ATPase regulatory subunit 12"/>
    <property type="match status" value="1"/>
</dbReference>
<dbReference type="OrthoDB" id="268763at2759"/>
<gene>
    <name evidence="4" type="ORF">EBH_0065150</name>
</gene>
<proteinExistence type="inferred from homology"/>
<accession>U6L7V3</accession>
<reference evidence="4" key="1">
    <citation type="submission" date="2013-10" db="EMBL/GenBank/DDBJ databases">
        <title>Genomic analysis of the causative agents of coccidiosis in chickens.</title>
        <authorList>
            <person name="Reid A.J."/>
            <person name="Blake D."/>
            <person name="Billington K."/>
            <person name="Browne H."/>
            <person name="Dunn M."/>
            <person name="Hung S."/>
            <person name="Kawahara F."/>
            <person name="Miranda-Saavedra D."/>
            <person name="Mourier T."/>
            <person name="Nagra H."/>
            <person name="Otto T.D."/>
            <person name="Rawlings N."/>
            <person name="Sanchez A."/>
            <person name="Sanders M."/>
            <person name="Subramaniam C."/>
            <person name="Tay Y."/>
            <person name="Dear P."/>
            <person name="Doerig C."/>
            <person name="Gruber A."/>
            <person name="Parkinson J."/>
            <person name="Shirley M."/>
            <person name="Wan K.L."/>
            <person name="Berriman M."/>
            <person name="Tomley F."/>
            <person name="Pain A."/>
        </authorList>
    </citation>
    <scope>NUCLEOTIDE SEQUENCE [LARGE SCALE GENOMIC DNA]</scope>
    <source>
        <strain evidence="4">Houghton</strain>
    </source>
</reference>
<dbReference type="AlphaFoldDB" id="U6L7V3"/>
<dbReference type="GO" id="GO:0005634">
    <property type="term" value="C:nucleus"/>
    <property type="evidence" value="ECO:0007669"/>
    <property type="project" value="UniProtKB-ARBA"/>
</dbReference>
<sequence>MAQDTASAILKDDEALGLREEKKTEDFSEQANALIQRVEQARQAKGLRGAQALGDEILALEKKCRQAQDGTSGSRLCCCYLRCFVKVEDAEKKEIELNPEAELLVDALDPTCLDTLDSQALGCTATFADARGVESFSQEIFVEVERARLILLSALMNEKAGKIEEAAQMLQDVQVETFGAMDRVEKTKYILKQMMLLLQRSDFIRCQIVSKKLNPKLFEASDLQTLKIKFYELMILYYLHEQALLEVARAYGHIFNTPVVQQDRNQMKECLEFFAIFMVLAPYDANAKELIAKTLKEEGKKLQQVPTFEQLLKDLSGVELLSWPLPYDAELREHAAFGDRKYAGGEGRWNLLRKRVIQHNLRVLSENYSVIELQRVASLLGIAEEEAEKELSELASAGVLDAKIDRPARTVAFGKPKTDLAVLDEWSSSLSKLLDKVDLCCHMIQKERMVHAARAKAAAANARIAS</sequence>
<protein>
    <submittedName>
        <fullName evidence="4">26S proteasome non-ATPase regulatory subunit, putative</fullName>
    </submittedName>
</protein>
<dbReference type="Pfam" id="PF01399">
    <property type="entry name" value="PCI"/>
    <property type="match status" value="1"/>
</dbReference>
<dbReference type="Pfam" id="PF18098">
    <property type="entry name" value="RPN5_C"/>
    <property type="match status" value="1"/>
</dbReference>
<evidence type="ECO:0000256" key="1">
    <source>
        <dbReference type="ARBA" id="ARBA00006397"/>
    </source>
</evidence>
<dbReference type="VEuPathDB" id="ToxoDB:EBH_0065150"/>
<dbReference type="Pfam" id="PF22241">
    <property type="entry name" value="PSMD12-CSN4_N"/>
    <property type="match status" value="1"/>
</dbReference>
<evidence type="ECO:0000313" key="5">
    <source>
        <dbReference type="Proteomes" id="UP000030750"/>
    </source>
</evidence>
<feature type="domain" description="PCI" evidence="3">
    <location>
        <begin position="262"/>
        <end position="418"/>
    </location>
</feature>
<comment type="similarity">
    <text evidence="1">Belongs to the proteasome subunit p55 family.</text>
</comment>